<reference evidence="7 8" key="1">
    <citation type="submission" date="2023-11" db="EMBL/GenBank/DDBJ databases">
        <title>Arctic aerobic anoxygenic photoheterotroph Sediminicoccus rosea KRV36 adapts its photosynthesis to long days of polar summer.</title>
        <authorList>
            <person name="Tomasch J."/>
            <person name="Kopejtka K."/>
            <person name="Bily T."/>
            <person name="Gardiner A.T."/>
            <person name="Gardian Z."/>
            <person name="Shivaramu S."/>
            <person name="Koblizek M."/>
            <person name="Engelhardt F."/>
            <person name="Kaftan D."/>
        </authorList>
    </citation>
    <scope>NUCLEOTIDE SEQUENCE [LARGE SCALE GENOMIC DNA]</scope>
    <source>
        <strain evidence="7 8">R-30</strain>
    </source>
</reference>
<evidence type="ECO:0000259" key="6">
    <source>
        <dbReference type="Pfam" id="PF00496"/>
    </source>
</evidence>
<dbReference type="PIRSF" id="PIRSF002741">
    <property type="entry name" value="MppA"/>
    <property type="match status" value="1"/>
</dbReference>
<organism evidence="7 8">
    <name type="scientific">Sediminicoccus rosea</name>
    <dbReference type="NCBI Taxonomy" id="1225128"/>
    <lineage>
        <taxon>Bacteria</taxon>
        <taxon>Pseudomonadati</taxon>
        <taxon>Pseudomonadota</taxon>
        <taxon>Alphaproteobacteria</taxon>
        <taxon>Acetobacterales</taxon>
        <taxon>Roseomonadaceae</taxon>
        <taxon>Sediminicoccus</taxon>
    </lineage>
</organism>
<protein>
    <submittedName>
        <fullName evidence="7">ABC transporter substrate-binding protein</fullName>
    </submittedName>
</protein>
<dbReference type="Gene3D" id="3.40.190.10">
    <property type="entry name" value="Periplasmic binding protein-like II"/>
    <property type="match status" value="1"/>
</dbReference>
<dbReference type="RefSeq" id="WP_318646933.1">
    <property type="nucleotide sequence ID" value="NZ_CP137852.1"/>
</dbReference>
<evidence type="ECO:0000313" key="7">
    <source>
        <dbReference type="EMBL" id="WPB82952.1"/>
    </source>
</evidence>
<feature type="signal peptide" evidence="5">
    <location>
        <begin position="1"/>
        <end position="25"/>
    </location>
</feature>
<dbReference type="InterPro" id="IPR039424">
    <property type="entry name" value="SBP_5"/>
</dbReference>
<keyword evidence="4 5" id="KW-0732">Signal</keyword>
<feature type="domain" description="Solute-binding protein family 5" evidence="6">
    <location>
        <begin position="73"/>
        <end position="435"/>
    </location>
</feature>
<dbReference type="PANTHER" id="PTHR30290:SF9">
    <property type="entry name" value="OLIGOPEPTIDE-BINDING PROTEIN APPA"/>
    <property type="match status" value="1"/>
</dbReference>
<evidence type="ECO:0000256" key="4">
    <source>
        <dbReference type="ARBA" id="ARBA00022729"/>
    </source>
</evidence>
<keyword evidence="3" id="KW-0813">Transport</keyword>
<evidence type="ECO:0000256" key="5">
    <source>
        <dbReference type="SAM" id="SignalP"/>
    </source>
</evidence>
<dbReference type="InterPro" id="IPR000914">
    <property type="entry name" value="SBP_5_dom"/>
</dbReference>
<evidence type="ECO:0000256" key="3">
    <source>
        <dbReference type="ARBA" id="ARBA00022448"/>
    </source>
</evidence>
<dbReference type="PANTHER" id="PTHR30290">
    <property type="entry name" value="PERIPLASMIC BINDING COMPONENT OF ABC TRANSPORTER"/>
    <property type="match status" value="1"/>
</dbReference>
<gene>
    <name evidence="7" type="ORF">R9Z33_12630</name>
</gene>
<dbReference type="Gene3D" id="3.10.105.10">
    <property type="entry name" value="Dipeptide-binding Protein, Domain 3"/>
    <property type="match status" value="1"/>
</dbReference>
<name>A0ABZ0PBK0_9PROT</name>
<evidence type="ECO:0000256" key="2">
    <source>
        <dbReference type="ARBA" id="ARBA00005695"/>
    </source>
</evidence>
<keyword evidence="8" id="KW-1185">Reference proteome</keyword>
<comment type="similarity">
    <text evidence="2">Belongs to the bacterial solute-binding protein 5 family.</text>
</comment>
<evidence type="ECO:0000313" key="8">
    <source>
        <dbReference type="Proteomes" id="UP001305521"/>
    </source>
</evidence>
<dbReference type="SUPFAM" id="SSF53850">
    <property type="entry name" value="Periplasmic binding protein-like II"/>
    <property type="match status" value="1"/>
</dbReference>
<sequence length="521" mass="56103">MSRRLCLVLAAALGLSVPQPGPARAQPMGGVAVIAVAGDPGHLNPAISTAGPLHAVAGSLFNGLVALDEAGNPEPDLAESWVVAPDGLSVTFRLRAGVRWHDGRPFTAADVKTSFEQVLLRFHARARAGLAPAIAGIDAPDPLTAVFRLNRPHPALLRQLDVTEAPVLPAHLFDGTDPNTNPANLRPVGTGPFRFESYQRDNQVVLLRNPDYFKPGLPRLDRVVFRIIPDSNTQVNALLAGEVDMLARVSAPDAARLRGRGVTLAETRAAAGGSNCVMTLAFNLDRSATGQVALREAFALGLDRQRMLELVAFGQGRVAEAPIASGIAWAHAPRALAAWRPDPAEANRRLDAAGLARGPDGVRATLDILHFPAFARWSDILRQQLAPLGITLRVRMMDPAAFAQAVFTRRDFDLALVSYCNGTDPEIGVRRMVHSSAVGNVPFSNAAGYRNAEVDRLFDAAASVQDEAARGAAYRAAQAILARDLPYWWLVETDFTAAWRDRFADFAPWSGQVAERAWRRP</sequence>
<dbReference type="Pfam" id="PF00496">
    <property type="entry name" value="SBP_bac_5"/>
    <property type="match status" value="1"/>
</dbReference>
<dbReference type="EMBL" id="CP137852">
    <property type="protein sequence ID" value="WPB82952.1"/>
    <property type="molecule type" value="Genomic_DNA"/>
</dbReference>
<evidence type="ECO:0000256" key="1">
    <source>
        <dbReference type="ARBA" id="ARBA00004418"/>
    </source>
</evidence>
<proteinExistence type="inferred from homology"/>
<feature type="chain" id="PRO_5045348427" evidence="5">
    <location>
        <begin position="26"/>
        <end position="521"/>
    </location>
</feature>
<accession>A0ABZ0PBK0</accession>
<dbReference type="InterPro" id="IPR030678">
    <property type="entry name" value="Peptide/Ni-bd"/>
</dbReference>
<comment type="subcellular location">
    <subcellularLocation>
        <location evidence="1">Periplasm</location>
    </subcellularLocation>
</comment>
<dbReference type="Proteomes" id="UP001305521">
    <property type="component" value="Chromosome"/>
</dbReference>